<keyword evidence="2" id="KW-1133">Transmembrane helix</keyword>
<reference key="2">
    <citation type="submission" date="2011-03" db="EMBL/GenBank/DDBJ databases">
        <title>Complete genome sequence of the thermoacidophilic crenarchaeon Thermoproteus uzoniensis 768-20.</title>
        <authorList>
            <person name="Mardanov A.V."/>
            <person name="Gumerov V.M."/>
            <person name="Beletsky A.V."/>
            <person name="Prokofeva M.I."/>
            <person name="Bonch-Osmolovskaya E.A."/>
            <person name="Ravin N.V."/>
            <person name="Skryabin K.G."/>
        </authorList>
    </citation>
    <scope>NUCLEOTIDE SEQUENCE</scope>
    <source>
        <strain>768-20</strain>
    </source>
</reference>
<dbReference type="PANTHER" id="PTHR34300:SF2">
    <property type="entry name" value="QUEUOSINE PRECURSOR TRANSPORTER-RELATED"/>
    <property type="match status" value="1"/>
</dbReference>
<feature type="transmembrane region" description="Helical" evidence="2">
    <location>
        <begin position="206"/>
        <end position="230"/>
    </location>
</feature>
<reference evidence="3 4" key="1">
    <citation type="journal article" date="2011" name="J. Bacteriol.">
        <title>Complete genome sequence of the thermoacidophilic crenarchaeon Thermoproteus uzoniensis 768-20.</title>
        <authorList>
            <person name="Mardanov A.V."/>
            <person name="Gumerov V.M."/>
            <person name="Beletsky A.V."/>
            <person name="Prokofeva M.I."/>
            <person name="Bonch-Osmolovskaya E.A."/>
            <person name="Ravin N.V."/>
            <person name="Skryabin K.G."/>
        </authorList>
    </citation>
    <scope>NUCLEOTIDE SEQUENCE [LARGE SCALE GENOMIC DNA]</scope>
    <source>
        <strain evidence="3 4">768-20</strain>
    </source>
</reference>
<dbReference type="InterPro" id="IPR003744">
    <property type="entry name" value="YhhQ"/>
</dbReference>
<keyword evidence="2" id="KW-0812">Transmembrane</keyword>
<feature type="transmembrane region" description="Helical" evidence="2">
    <location>
        <begin position="179"/>
        <end position="200"/>
    </location>
</feature>
<dbReference type="eggNOG" id="arCOG04284">
    <property type="taxonomic scope" value="Archaea"/>
</dbReference>
<gene>
    <name evidence="3" type="ordered locus">TUZN_1545</name>
</gene>
<evidence type="ECO:0000256" key="1">
    <source>
        <dbReference type="NCBIfam" id="TIGR00697"/>
    </source>
</evidence>
<name>F2L286_THEU7</name>
<dbReference type="Pfam" id="PF02592">
    <property type="entry name" value="Vut_1"/>
    <property type="match status" value="1"/>
</dbReference>
<feature type="transmembrane region" description="Helical" evidence="2">
    <location>
        <begin position="106"/>
        <end position="127"/>
    </location>
</feature>
<evidence type="ECO:0000313" key="3">
    <source>
        <dbReference type="EMBL" id="AEA13013.1"/>
    </source>
</evidence>
<dbReference type="KEGG" id="tuz:TUZN_1545"/>
<dbReference type="HOGENOM" id="CLU_099322_0_0_2"/>
<feature type="transmembrane region" description="Helical" evidence="2">
    <location>
        <begin position="72"/>
        <end position="94"/>
    </location>
</feature>
<proteinExistence type="predicted"/>
<feature type="transmembrane region" description="Helical" evidence="2">
    <location>
        <begin position="15"/>
        <end position="36"/>
    </location>
</feature>
<accession>F2L286</accession>
<keyword evidence="2" id="KW-0472">Membrane</keyword>
<organism evidence="3 4">
    <name type="scientific">Thermoproteus uzoniensis (strain 768-20)</name>
    <dbReference type="NCBI Taxonomy" id="999630"/>
    <lineage>
        <taxon>Archaea</taxon>
        <taxon>Thermoproteota</taxon>
        <taxon>Thermoprotei</taxon>
        <taxon>Thermoproteales</taxon>
        <taxon>Thermoproteaceae</taxon>
        <taxon>Thermoproteus</taxon>
    </lineage>
</organism>
<dbReference type="AlphaFoldDB" id="F2L286"/>
<protein>
    <recommendedName>
        <fullName evidence="1">Queuosine precursor transporter</fullName>
    </recommendedName>
</protein>
<keyword evidence="4" id="KW-1185">Reference proteome</keyword>
<evidence type="ECO:0000313" key="4">
    <source>
        <dbReference type="Proteomes" id="UP000008138"/>
    </source>
</evidence>
<evidence type="ECO:0000256" key="2">
    <source>
        <dbReference type="SAM" id="Phobius"/>
    </source>
</evidence>
<dbReference type="Proteomes" id="UP000008138">
    <property type="component" value="Chromosome"/>
</dbReference>
<dbReference type="PANTHER" id="PTHR34300">
    <property type="entry name" value="QUEUOSINE PRECURSOR TRANSPORTER-RELATED"/>
    <property type="match status" value="1"/>
</dbReference>
<feature type="transmembrane region" description="Helical" evidence="2">
    <location>
        <begin position="48"/>
        <end position="66"/>
    </location>
</feature>
<dbReference type="NCBIfam" id="TIGR00697">
    <property type="entry name" value="queuosine precursor transporter"/>
    <property type="match status" value="1"/>
</dbReference>
<dbReference type="STRING" id="999630.TUZN_1545"/>
<sequence length="244" mass="26464">MTQENFKTTCLKGAVLGQIALLLEALAAFGLTAVMYRALLRLAKIDPTVLAIAFYMVLLTVSQYAASKITNYLGFLVPAGTMTYVATVAMLDIIVLREGFHYARNVVLAGFLSQWLITAVNYVVVYLPSPVAPNSIYEAVFSTSARVAFASPIAYLAAETLDAYMVAKIGGAVWKRVIYSDPIAMAVDTLVFMPIAFWGVLPPPDFWSSVAGLLLTKISLAPVVAGVVYLNRRYLLKAAYEKAS</sequence>
<dbReference type="EMBL" id="CP002590">
    <property type="protein sequence ID" value="AEA13013.1"/>
    <property type="molecule type" value="Genomic_DNA"/>
</dbReference>